<organism evidence="1 2">
    <name type="scientific">Cuscuta europaea</name>
    <name type="common">European dodder</name>
    <dbReference type="NCBI Taxonomy" id="41803"/>
    <lineage>
        <taxon>Eukaryota</taxon>
        <taxon>Viridiplantae</taxon>
        <taxon>Streptophyta</taxon>
        <taxon>Embryophyta</taxon>
        <taxon>Tracheophyta</taxon>
        <taxon>Spermatophyta</taxon>
        <taxon>Magnoliopsida</taxon>
        <taxon>eudicotyledons</taxon>
        <taxon>Gunneridae</taxon>
        <taxon>Pentapetalae</taxon>
        <taxon>asterids</taxon>
        <taxon>lamiids</taxon>
        <taxon>Solanales</taxon>
        <taxon>Convolvulaceae</taxon>
        <taxon>Cuscuteae</taxon>
        <taxon>Cuscuta</taxon>
        <taxon>Cuscuta subgen. Cuscuta</taxon>
    </lineage>
</organism>
<evidence type="ECO:0000313" key="2">
    <source>
        <dbReference type="Proteomes" id="UP001152484"/>
    </source>
</evidence>
<dbReference type="OrthoDB" id="1299287at2759"/>
<dbReference type="Proteomes" id="UP001152484">
    <property type="component" value="Unassembled WGS sequence"/>
</dbReference>
<gene>
    <name evidence="1" type="ORF">CEURO_LOCUS4683</name>
</gene>
<reference evidence="1" key="1">
    <citation type="submission" date="2022-07" db="EMBL/GenBank/DDBJ databases">
        <authorList>
            <person name="Macas J."/>
            <person name="Novak P."/>
            <person name="Neumann P."/>
        </authorList>
    </citation>
    <scope>NUCLEOTIDE SEQUENCE</scope>
</reference>
<dbReference type="PANTHER" id="PTHR31973:SF197">
    <property type="entry name" value="SWIM-TYPE DOMAIN-CONTAINING PROTEIN"/>
    <property type="match status" value="1"/>
</dbReference>
<sequence length="109" mass="12484">MLLVAVDRDGNTQMFLLAWDAMKGENHSSWEWFLSKLQISLESSSGEGYTLILDQQKEVGCNGFPLLSCNILYIFMRKKAEDFVHCCYKSEAYLRSYAGNIAPLKGERY</sequence>
<name>A0A9P1E1G1_CUSEU</name>
<comment type="caution">
    <text evidence="1">The sequence shown here is derived from an EMBL/GenBank/DDBJ whole genome shotgun (WGS) entry which is preliminary data.</text>
</comment>
<evidence type="ECO:0000313" key="1">
    <source>
        <dbReference type="EMBL" id="CAH9073187.1"/>
    </source>
</evidence>
<dbReference type="PANTHER" id="PTHR31973">
    <property type="entry name" value="POLYPROTEIN, PUTATIVE-RELATED"/>
    <property type="match status" value="1"/>
</dbReference>
<keyword evidence="2" id="KW-1185">Reference proteome</keyword>
<proteinExistence type="predicted"/>
<evidence type="ECO:0008006" key="3">
    <source>
        <dbReference type="Google" id="ProtNLM"/>
    </source>
</evidence>
<accession>A0A9P1E1G1</accession>
<dbReference type="AlphaFoldDB" id="A0A9P1E1G1"/>
<dbReference type="EMBL" id="CAMAPE010000008">
    <property type="protein sequence ID" value="CAH9073187.1"/>
    <property type="molecule type" value="Genomic_DNA"/>
</dbReference>
<protein>
    <recommendedName>
        <fullName evidence="3">MULE transposase domain-containing protein</fullName>
    </recommendedName>
</protein>